<name>A0A8X6P8S6_NEPPI</name>
<evidence type="ECO:0000313" key="2">
    <source>
        <dbReference type="Proteomes" id="UP000887013"/>
    </source>
</evidence>
<dbReference type="EMBL" id="BMAW01112358">
    <property type="protein sequence ID" value="GFT52099.1"/>
    <property type="molecule type" value="Genomic_DNA"/>
</dbReference>
<proteinExistence type="predicted"/>
<keyword evidence="2" id="KW-1185">Reference proteome</keyword>
<evidence type="ECO:0000313" key="1">
    <source>
        <dbReference type="EMBL" id="GFT52099.1"/>
    </source>
</evidence>
<comment type="caution">
    <text evidence="1">The sequence shown here is derived from an EMBL/GenBank/DDBJ whole genome shotgun (WGS) entry which is preliminary data.</text>
</comment>
<reference evidence="1" key="1">
    <citation type="submission" date="2020-08" db="EMBL/GenBank/DDBJ databases">
        <title>Multicomponent nature underlies the extraordinary mechanical properties of spider dragline silk.</title>
        <authorList>
            <person name="Kono N."/>
            <person name="Nakamura H."/>
            <person name="Mori M."/>
            <person name="Yoshida Y."/>
            <person name="Ohtoshi R."/>
            <person name="Malay A.D."/>
            <person name="Moran D.A.P."/>
            <person name="Tomita M."/>
            <person name="Numata K."/>
            <person name="Arakawa K."/>
        </authorList>
    </citation>
    <scope>NUCLEOTIDE SEQUENCE</scope>
</reference>
<protein>
    <submittedName>
        <fullName evidence="1">Uncharacterized protein</fullName>
    </submittedName>
</protein>
<gene>
    <name evidence="1" type="ORF">NPIL_304531</name>
</gene>
<accession>A0A8X6P8S6</accession>
<dbReference type="Proteomes" id="UP000887013">
    <property type="component" value="Unassembled WGS sequence"/>
</dbReference>
<sequence>MLAPPRRPDSTADASGFFYFGSGAFLLRDEHWEGEWRRRTEPVASVVRGRMLACHAAAVRSRPSVVSLAPAASYYCEMNIGRAVNVTRLGASSSRSLALPMFISQ</sequence>
<dbReference type="AlphaFoldDB" id="A0A8X6P8S6"/>
<organism evidence="1 2">
    <name type="scientific">Nephila pilipes</name>
    <name type="common">Giant wood spider</name>
    <name type="synonym">Nephila maculata</name>
    <dbReference type="NCBI Taxonomy" id="299642"/>
    <lineage>
        <taxon>Eukaryota</taxon>
        <taxon>Metazoa</taxon>
        <taxon>Ecdysozoa</taxon>
        <taxon>Arthropoda</taxon>
        <taxon>Chelicerata</taxon>
        <taxon>Arachnida</taxon>
        <taxon>Araneae</taxon>
        <taxon>Araneomorphae</taxon>
        <taxon>Entelegynae</taxon>
        <taxon>Araneoidea</taxon>
        <taxon>Nephilidae</taxon>
        <taxon>Nephila</taxon>
    </lineage>
</organism>